<gene>
    <name evidence="1" type="ORF">NMW_2021</name>
</gene>
<sequence>MRAKAVNTTAACIFTVLSKDIFDFLFIFRFQTG</sequence>
<evidence type="ECO:0000313" key="1">
    <source>
        <dbReference type="EMBL" id="CBA09510.1"/>
    </source>
</evidence>
<dbReference type="EMBL" id="AM889138">
    <property type="protein sequence ID" value="CBA09510.1"/>
    <property type="molecule type" value="Genomic_DNA"/>
</dbReference>
<organism evidence="1">
    <name type="scientific">Neisseria meningitidis alpha275</name>
    <dbReference type="NCBI Taxonomy" id="295996"/>
    <lineage>
        <taxon>Bacteria</taxon>
        <taxon>Pseudomonadati</taxon>
        <taxon>Pseudomonadota</taxon>
        <taxon>Betaproteobacteria</taxon>
        <taxon>Neisseriales</taxon>
        <taxon>Neisseriaceae</taxon>
        <taxon>Neisseria</taxon>
    </lineage>
</organism>
<accession>C6SM44</accession>
<dbReference type="AlphaFoldDB" id="C6SM44"/>
<proteinExistence type="predicted"/>
<protein>
    <submittedName>
        <fullName evidence="1">Uncharacterized protein</fullName>
    </submittedName>
</protein>
<name>C6SM44_NEIME</name>
<reference evidence="1" key="1">
    <citation type="journal article" date="2008" name="Proc. Natl. Acad. Sci. U.S.A.">
        <title>Whole-genome comparison of disease and carriage strains provides insights into virulence evolution in Neisseria meningitidis.</title>
        <authorList>
            <person name="Schoen C."/>
            <person name="Blom J."/>
            <person name="Claus H."/>
            <person name="Schramm-Glueck A."/>
            <person name="Brandt P."/>
            <person name="Mueller T."/>
            <person name="Goesmann A."/>
            <person name="Joseph B."/>
            <person name="Konietzny S."/>
            <person name="Kurzai O."/>
            <person name="Schmitt C."/>
            <person name="Friedrich T."/>
            <person name="Linke B."/>
            <person name="Vogel U."/>
            <person name="Frosch M."/>
        </authorList>
    </citation>
    <scope>NUCLEOTIDE SEQUENCE</scope>
    <source>
        <strain evidence="1">Alpha275</strain>
    </source>
</reference>